<feature type="region of interest" description="Disordered" evidence="1">
    <location>
        <begin position="90"/>
        <end position="136"/>
    </location>
</feature>
<dbReference type="AlphaFoldDB" id="A0A0J7K1Z0"/>
<evidence type="ECO:0000313" key="2">
    <source>
        <dbReference type="EMBL" id="KMQ84337.1"/>
    </source>
</evidence>
<organism evidence="2 3">
    <name type="scientific">Lasius niger</name>
    <name type="common">Black garden ant</name>
    <dbReference type="NCBI Taxonomy" id="67767"/>
    <lineage>
        <taxon>Eukaryota</taxon>
        <taxon>Metazoa</taxon>
        <taxon>Ecdysozoa</taxon>
        <taxon>Arthropoda</taxon>
        <taxon>Hexapoda</taxon>
        <taxon>Insecta</taxon>
        <taxon>Pterygota</taxon>
        <taxon>Neoptera</taxon>
        <taxon>Endopterygota</taxon>
        <taxon>Hymenoptera</taxon>
        <taxon>Apocrita</taxon>
        <taxon>Aculeata</taxon>
        <taxon>Formicoidea</taxon>
        <taxon>Formicidae</taxon>
        <taxon>Formicinae</taxon>
        <taxon>Lasius</taxon>
        <taxon>Lasius</taxon>
    </lineage>
</organism>
<dbReference type="EMBL" id="LBMM01016697">
    <property type="protein sequence ID" value="KMQ84337.1"/>
    <property type="molecule type" value="Genomic_DNA"/>
</dbReference>
<keyword evidence="3" id="KW-1185">Reference proteome</keyword>
<reference evidence="2 3" key="1">
    <citation type="submission" date="2015-04" db="EMBL/GenBank/DDBJ databases">
        <title>Lasius niger genome sequencing.</title>
        <authorList>
            <person name="Konorov E.A."/>
            <person name="Nikitin M.A."/>
            <person name="Kirill M.V."/>
            <person name="Chang P."/>
        </authorList>
    </citation>
    <scope>NUCLEOTIDE SEQUENCE [LARGE SCALE GENOMIC DNA]</scope>
    <source>
        <tissue evidence="2">Whole</tissue>
    </source>
</reference>
<accession>A0A0J7K1Z0</accession>
<evidence type="ECO:0000313" key="3">
    <source>
        <dbReference type="Proteomes" id="UP000036403"/>
    </source>
</evidence>
<protein>
    <submittedName>
        <fullName evidence="2">Uncharacterized protein</fullName>
    </submittedName>
</protein>
<name>A0A0J7K1Z0_LASNI</name>
<comment type="caution">
    <text evidence="2">The sequence shown here is derived from an EMBL/GenBank/DDBJ whole genome shotgun (WGS) entry which is preliminary data.</text>
</comment>
<dbReference type="Proteomes" id="UP000036403">
    <property type="component" value="Unassembled WGS sequence"/>
</dbReference>
<dbReference type="OrthoDB" id="7555371at2759"/>
<proteinExistence type="predicted"/>
<gene>
    <name evidence="2" type="ORF">RF55_17934</name>
</gene>
<feature type="compositionally biased region" description="Basic and acidic residues" evidence="1">
    <location>
        <begin position="90"/>
        <end position="102"/>
    </location>
</feature>
<evidence type="ECO:0000256" key="1">
    <source>
        <dbReference type="SAM" id="MobiDB-lite"/>
    </source>
</evidence>
<sequence>MERMFDLRPGRLALRRVFESRIWGGGESFCDYYHDKMILANRVPIAEDEILDYIIEGVTDQQLRNQARMLNCRAGTDLLRAFERIQLEGGKAGESKAKKDGSKATSVKKAETSATGGGRGEKVLPMPRGGACRGTM</sequence>
<dbReference type="PaxDb" id="67767-A0A0J7K1Z0"/>